<dbReference type="AlphaFoldDB" id="A0AAV2PJM7"/>
<feature type="transmembrane region" description="Helical" evidence="17">
    <location>
        <begin position="87"/>
        <end position="109"/>
    </location>
</feature>
<evidence type="ECO:0000256" key="14">
    <source>
        <dbReference type="ARBA" id="ARBA00049296"/>
    </source>
</evidence>
<comment type="catalytic activity">
    <reaction evidence="12">
        <text>9-(9Z-octadecenoyloxy)-octadecanoate + H2O = 9-hydroxy-octadecanoate + (9Z)-octadecenoate + H(+)</text>
        <dbReference type="Rhea" id="RHEA:52048"/>
        <dbReference type="ChEBI" id="CHEBI:15377"/>
        <dbReference type="ChEBI" id="CHEBI:15378"/>
        <dbReference type="ChEBI" id="CHEBI:30823"/>
        <dbReference type="ChEBI" id="CHEBI:136282"/>
        <dbReference type="ChEBI" id="CHEBI:136286"/>
    </reaction>
    <physiologicalReaction direction="left-to-right" evidence="12">
        <dbReference type="Rhea" id="RHEA:52049"/>
    </physiologicalReaction>
</comment>
<evidence type="ECO:0000256" key="15">
    <source>
        <dbReference type="ARBA" id="ARBA00049322"/>
    </source>
</evidence>
<dbReference type="Pfam" id="PF04750">
    <property type="entry name" value="Far-17a_AIG1"/>
    <property type="match status" value="1"/>
</dbReference>
<comment type="catalytic activity">
    <reaction evidence="8">
        <text>13-octadecanoyloxy-octadecanoate + H2O = 13-hydroxy-octadecanoate + octadecanoate + H(+)</text>
        <dbReference type="Rhea" id="RHEA:52084"/>
        <dbReference type="ChEBI" id="CHEBI:15377"/>
        <dbReference type="ChEBI" id="CHEBI:15378"/>
        <dbReference type="ChEBI" id="CHEBI:25629"/>
        <dbReference type="ChEBI" id="CHEBI:136304"/>
        <dbReference type="ChEBI" id="CHEBI:136335"/>
    </reaction>
    <physiologicalReaction direction="left-to-right" evidence="8">
        <dbReference type="Rhea" id="RHEA:52085"/>
    </physiologicalReaction>
</comment>
<protein>
    <recommendedName>
        <fullName evidence="20">Androgen-dependent TFPI-regulating protein</fullName>
    </recommendedName>
</protein>
<comment type="subcellular location">
    <subcellularLocation>
        <location evidence="2">Endomembrane system</location>
        <topology evidence="2">Multi-pass membrane protein</topology>
    </subcellularLocation>
</comment>
<comment type="catalytic activity">
    <reaction evidence="9">
        <text>9-hexadecanoyloxy-octadecanoate + H2O = 9-hydroxy-octadecanoate + hexadecanoate + H(+)</text>
        <dbReference type="Rhea" id="RHEA:52052"/>
        <dbReference type="ChEBI" id="CHEBI:7896"/>
        <dbReference type="ChEBI" id="CHEBI:15377"/>
        <dbReference type="ChEBI" id="CHEBI:15378"/>
        <dbReference type="ChEBI" id="CHEBI:83670"/>
        <dbReference type="ChEBI" id="CHEBI:136286"/>
    </reaction>
    <physiologicalReaction direction="left-to-right" evidence="9">
        <dbReference type="Rhea" id="RHEA:52053"/>
    </physiologicalReaction>
</comment>
<keyword evidence="6 17" id="KW-0472">Membrane</keyword>
<feature type="transmembrane region" description="Helical" evidence="17">
    <location>
        <begin position="160"/>
        <end position="181"/>
    </location>
</feature>
<evidence type="ECO:0000256" key="17">
    <source>
        <dbReference type="SAM" id="Phobius"/>
    </source>
</evidence>
<evidence type="ECO:0000256" key="4">
    <source>
        <dbReference type="ARBA" id="ARBA00022692"/>
    </source>
</evidence>
<evidence type="ECO:0000256" key="5">
    <source>
        <dbReference type="ARBA" id="ARBA00022989"/>
    </source>
</evidence>
<dbReference type="EMBL" id="CAXKWB010000147">
    <property type="protein sequence ID" value="CAL4059509.1"/>
    <property type="molecule type" value="Genomic_DNA"/>
</dbReference>
<evidence type="ECO:0000256" key="7">
    <source>
        <dbReference type="ARBA" id="ARBA00047368"/>
    </source>
</evidence>
<feature type="transmembrane region" description="Helical" evidence="17">
    <location>
        <begin position="45"/>
        <end position="66"/>
    </location>
</feature>
<organism evidence="18 19">
    <name type="scientific">Meganyctiphanes norvegica</name>
    <name type="common">Northern krill</name>
    <name type="synonym">Thysanopoda norvegica</name>
    <dbReference type="NCBI Taxonomy" id="48144"/>
    <lineage>
        <taxon>Eukaryota</taxon>
        <taxon>Metazoa</taxon>
        <taxon>Ecdysozoa</taxon>
        <taxon>Arthropoda</taxon>
        <taxon>Crustacea</taxon>
        <taxon>Multicrustacea</taxon>
        <taxon>Malacostraca</taxon>
        <taxon>Eumalacostraca</taxon>
        <taxon>Eucarida</taxon>
        <taxon>Euphausiacea</taxon>
        <taxon>Euphausiidae</taxon>
        <taxon>Meganyctiphanes</taxon>
    </lineage>
</organism>
<evidence type="ECO:0000313" key="18">
    <source>
        <dbReference type="EMBL" id="CAL4059509.1"/>
    </source>
</evidence>
<evidence type="ECO:0000256" key="9">
    <source>
        <dbReference type="ARBA" id="ARBA00047863"/>
    </source>
</evidence>
<dbReference type="PANTHER" id="PTHR10989">
    <property type="entry name" value="ANDROGEN-INDUCED PROTEIN 1-RELATED"/>
    <property type="match status" value="1"/>
</dbReference>
<comment type="catalytic activity">
    <reaction evidence="11">
        <text>12-(9Z-octadecenoyloxy)-octadecanoate + H2O = 12-hydroxyoctadecanoate + (9Z)-octadecenoate + H(+)</text>
        <dbReference type="Rhea" id="RHEA:52060"/>
        <dbReference type="ChEBI" id="CHEBI:15377"/>
        <dbReference type="ChEBI" id="CHEBI:15378"/>
        <dbReference type="ChEBI" id="CHEBI:30823"/>
        <dbReference type="ChEBI" id="CHEBI:84201"/>
        <dbReference type="ChEBI" id="CHEBI:136302"/>
    </reaction>
    <physiologicalReaction direction="left-to-right" evidence="11">
        <dbReference type="Rhea" id="RHEA:52061"/>
    </physiologicalReaction>
</comment>
<accession>A0AAV2PJM7</accession>
<name>A0AAV2PJM7_MEGNR</name>
<comment type="catalytic activity">
    <reaction evidence="13">
        <text>9-octadecanoyloxy-octadecanoate + H2O = 9-hydroxy-octadecanoate + octadecanoate + H(+)</text>
        <dbReference type="Rhea" id="RHEA:52096"/>
        <dbReference type="ChEBI" id="CHEBI:15377"/>
        <dbReference type="ChEBI" id="CHEBI:15378"/>
        <dbReference type="ChEBI" id="CHEBI:25629"/>
        <dbReference type="ChEBI" id="CHEBI:136286"/>
        <dbReference type="ChEBI" id="CHEBI:136373"/>
    </reaction>
    <physiologicalReaction direction="left-to-right" evidence="13">
        <dbReference type="Rhea" id="RHEA:52097"/>
    </physiologicalReaction>
</comment>
<keyword evidence="4 17" id="KW-0812">Transmembrane</keyword>
<comment type="catalytic activity">
    <reaction evidence="14">
        <text>13-(9Z-octadecenoyloxy)-octadecanoate + H2O = 13-hydroxy-octadecanoate + (9Z)-octadecenoate + H(+)</text>
        <dbReference type="Rhea" id="RHEA:52064"/>
        <dbReference type="ChEBI" id="CHEBI:15377"/>
        <dbReference type="ChEBI" id="CHEBI:15378"/>
        <dbReference type="ChEBI" id="CHEBI:30823"/>
        <dbReference type="ChEBI" id="CHEBI:136303"/>
        <dbReference type="ChEBI" id="CHEBI:136304"/>
    </reaction>
    <physiologicalReaction direction="left-to-right" evidence="14">
        <dbReference type="Rhea" id="RHEA:52065"/>
    </physiologicalReaction>
</comment>
<evidence type="ECO:0000256" key="16">
    <source>
        <dbReference type="ARBA" id="ARBA00049428"/>
    </source>
</evidence>
<dbReference type="InterPro" id="IPR006838">
    <property type="entry name" value="ADTRP_AIG1"/>
</dbReference>
<evidence type="ECO:0000256" key="11">
    <source>
        <dbReference type="ARBA" id="ARBA00048701"/>
    </source>
</evidence>
<dbReference type="Proteomes" id="UP001497623">
    <property type="component" value="Unassembled WGS sequence"/>
</dbReference>
<sequence length="228" mass="26720">MFSAVFHLIMFIHYTFIIYYEQNILNPPEEIRKHEKIGLGSLKFITFWDLLVQWLYFTVALLNDILHSNTPVSGQHRKCSQLQKCRDFIFTTIGFSTATFVCSAFWGLYALDRELIQPAAVFDSWFPTWFNQGTHTVPIFGVLVEMQLICHRFPSRKTGFLTVACFASSYLLWTLFIGYYWDFWVYAILKQLTGFGRFVFITVMAAFFALTYFVGESLHHTSWKVKTL</sequence>
<evidence type="ECO:0000256" key="10">
    <source>
        <dbReference type="ARBA" id="ARBA00048680"/>
    </source>
</evidence>
<evidence type="ECO:0000256" key="6">
    <source>
        <dbReference type="ARBA" id="ARBA00023136"/>
    </source>
</evidence>
<proteinExistence type="inferred from homology"/>
<dbReference type="PANTHER" id="PTHR10989:SF16">
    <property type="entry name" value="AT02829P-RELATED"/>
    <property type="match status" value="1"/>
</dbReference>
<feature type="transmembrane region" description="Helical" evidence="17">
    <location>
        <begin position="193"/>
        <end position="214"/>
    </location>
</feature>
<feature type="transmembrane region" description="Helical" evidence="17">
    <location>
        <begin position="5"/>
        <end position="25"/>
    </location>
</feature>
<comment type="caution">
    <text evidence="18">The sequence shown here is derived from an EMBL/GenBank/DDBJ whole genome shotgun (WGS) entry which is preliminary data.</text>
</comment>
<keyword evidence="5 17" id="KW-1133">Transmembrane helix</keyword>
<comment type="catalytic activity">
    <reaction evidence="16">
        <text>12-(9Z-hexadecenoyloxy)-octadecanoate + H2O = 12-hydroxyoctadecanoate + (9Z)-hexadecenoate + H(+)</text>
        <dbReference type="Rhea" id="RHEA:52072"/>
        <dbReference type="ChEBI" id="CHEBI:15377"/>
        <dbReference type="ChEBI" id="CHEBI:15378"/>
        <dbReference type="ChEBI" id="CHEBI:32372"/>
        <dbReference type="ChEBI" id="CHEBI:84201"/>
        <dbReference type="ChEBI" id="CHEBI:136312"/>
    </reaction>
    <physiologicalReaction direction="left-to-right" evidence="16">
        <dbReference type="Rhea" id="RHEA:52073"/>
    </physiologicalReaction>
</comment>
<evidence type="ECO:0000256" key="3">
    <source>
        <dbReference type="ARBA" id="ARBA00009300"/>
    </source>
</evidence>
<evidence type="ECO:0008006" key="20">
    <source>
        <dbReference type="Google" id="ProtNLM"/>
    </source>
</evidence>
<evidence type="ECO:0000256" key="12">
    <source>
        <dbReference type="ARBA" id="ARBA00048800"/>
    </source>
</evidence>
<evidence type="ECO:0000313" key="19">
    <source>
        <dbReference type="Proteomes" id="UP001497623"/>
    </source>
</evidence>
<evidence type="ECO:0000256" key="1">
    <source>
        <dbReference type="ARBA" id="ARBA00000923"/>
    </source>
</evidence>
<dbReference type="GO" id="GO:0016020">
    <property type="term" value="C:membrane"/>
    <property type="evidence" value="ECO:0007669"/>
    <property type="project" value="InterPro"/>
</dbReference>
<comment type="catalytic activity">
    <reaction evidence="15">
        <text>13-(9Z-hexadecenoyloxy)-octadecanoate + H2O = 13-hydroxy-octadecanoate + (9Z)-hexadecenoate + H(+)</text>
        <dbReference type="Rhea" id="RHEA:52076"/>
        <dbReference type="ChEBI" id="CHEBI:15377"/>
        <dbReference type="ChEBI" id="CHEBI:15378"/>
        <dbReference type="ChEBI" id="CHEBI:32372"/>
        <dbReference type="ChEBI" id="CHEBI:136304"/>
        <dbReference type="ChEBI" id="CHEBI:136315"/>
    </reaction>
    <physiologicalReaction direction="left-to-right" evidence="15">
        <dbReference type="Rhea" id="RHEA:52077"/>
    </physiologicalReaction>
</comment>
<comment type="catalytic activity">
    <reaction evidence="1">
        <text>9-(9Z-hexadecenoyloxy)-octadecanoate + H2O = (9Z)-hexadecenoate + 9-hydroxy-octadecanoate + H(+)</text>
        <dbReference type="Rhea" id="RHEA:52068"/>
        <dbReference type="ChEBI" id="CHEBI:15377"/>
        <dbReference type="ChEBI" id="CHEBI:15378"/>
        <dbReference type="ChEBI" id="CHEBI:32372"/>
        <dbReference type="ChEBI" id="CHEBI:136286"/>
        <dbReference type="ChEBI" id="CHEBI:136309"/>
    </reaction>
    <physiologicalReaction direction="left-to-right" evidence="1">
        <dbReference type="Rhea" id="RHEA:52069"/>
    </physiologicalReaction>
</comment>
<gene>
    <name evidence="18" type="ORF">MNOR_LOCUS631</name>
</gene>
<keyword evidence="19" id="KW-1185">Reference proteome</keyword>
<comment type="catalytic activity">
    <reaction evidence="10">
        <text>12-octadecanoyloxy-octadecanoate + H2O = 12-hydroxyoctadecanoate + octadecanoate + H(+)</text>
        <dbReference type="Rhea" id="RHEA:52080"/>
        <dbReference type="ChEBI" id="CHEBI:15377"/>
        <dbReference type="ChEBI" id="CHEBI:15378"/>
        <dbReference type="ChEBI" id="CHEBI:25629"/>
        <dbReference type="ChEBI" id="CHEBI:84201"/>
        <dbReference type="ChEBI" id="CHEBI:136330"/>
    </reaction>
    <physiologicalReaction direction="left-to-right" evidence="10">
        <dbReference type="Rhea" id="RHEA:52081"/>
    </physiologicalReaction>
</comment>
<evidence type="ECO:0000256" key="8">
    <source>
        <dbReference type="ARBA" id="ARBA00047427"/>
    </source>
</evidence>
<comment type="catalytic activity">
    <reaction evidence="7">
        <text>12-hexadecanoyloxy-octadecanoate + H2O = 12-hydroxyoctadecanoate + hexadecanoate + H(+)</text>
        <dbReference type="Rhea" id="RHEA:52056"/>
        <dbReference type="ChEBI" id="CHEBI:7896"/>
        <dbReference type="ChEBI" id="CHEBI:15377"/>
        <dbReference type="ChEBI" id="CHEBI:15378"/>
        <dbReference type="ChEBI" id="CHEBI:83677"/>
        <dbReference type="ChEBI" id="CHEBI:84201"/>
    </reaction>
    <physiologicalReaction direction="left-to-right" evidence="7">
        <dbReference type="Rhea" id="RHEA:52057"/>
    </physiologicalReaction>
</comment>
<evidence type="ECO:0000256" key="2">
    <source>
        <dbReference type="ARBA" id="ARBA00004127"/>
    </source>
</evidence>
<evidence type="ECO:0000256" key="13">
    <source>
        <dbReference type="ARBA" id="ARBA00049221"/>
    </source>
</evidence>
<comment type="similarity">
    <text evidence="3">Belongs to the AIG1 family.</text>
</comment>
<reference evidence="18 19" key="1">
    <citation type="submission" date="2024-05" db="EMBL/GenBank/DDBJ databases">
        <authorList>
            <person name="Wallberg A."/>
        </authorList>
    </citation>
    <scope>NUCLEOTIDE SEQUENCE [LARGE SCALE GENOMIC DNA]</scope>
</reference>
<dbReference type="GO" id="GO:0012505">
    <property type="term" value="C:endomembrane system"/>
    <property type="evidence" value="ECO:0007669"/>
    <property type="project" value="UniProtKB-SubCell"/>
</dbReference>